<proteinExistence type="inferred from homology"/>
<dbReference type="InterPro" id="IPR004586">
    <property type="entry name" value="RecB"/>
</dbReference>
<dbReference type="EC" id="5.6.2.4" evidence="15"/>
<dbReference type="PANTHER" id="PTHR11070:SF23">
    <property type="entry name" value="RECBCD ENZYME SUBUNIT RECB"/>
    <property type="match status" value="1"/>
</dbReference>
<feature type="binding site" evidence="16">
    <location>
        <begin position="21"/>
        <end position="28"/>
    </location>
    <ligand>
        <name>ATP</name>
        <dbReference type="ChEBI" id="CHEBI:30616"/>
    </ligand>
</feature>
<dbReference type="Proteomes" id="UP001190466">
    <property type="component" value="Chromosome"/>
</dbReference>
<feature type="binding site" evidence="15">
    <location>
        <position position="848"/>
    </location>
    <ligand>
        <name>Mg(2+)</name>
        <dbReference type="ChEBI" id="CHEBI:18420"/>
    </ligand>
</feature>
<keyword evidence="21" id="KW-1185">Reference proteome</keyword>
<comment type="catalytic activity">
    <reaction evidence="13 15">
        <text>Couples ATP hydrolysis with the unwinding of duplex DNA by translocating in the 3'-5' direction.</text>
        <dbReference type="EC" id="5.6.2.4"/>
    </reaction>
</comment>
<protein>
    <recommendedName>
        <fullName evidence="15">RecBCD enzyme subunit RecB</fullName>
        <ecNumber evidence="15">3.1.11.5</ecNumber>
        <ecNumber evidence="15">5.6.2.4</ecNumber>
    </recommendedName>
    <alternativeName>
        <fullName evidence="15">DNA 3'-5' helicase subunit RecB</fullName>
    </alternativeName>
    <alternativeName>
        <fullName evidence="15">Exonuclease V subunit RecB</fullName>
        <shortName evidence="15">ExoV subunit RecB</shortName>
    </alternativeName>
    <alternativeName>
        <fullName evidence="15">Helicase/nuclease RecBCD subunit RecB</fullName>
    </alternativeName>
</protein>
<evidence type="ECO:0000259" key="18">
    <source>
        <dbReference type="PROSITE" id="PS51198"/>
    </source>
</evidence>
<keyword evidence="7 15" id="KW-0269">Exonuclease</keyword>
<evidence type="ECO:0000256" key="2">
    <source>
        <dbReference type="ARBA" id="ARBA00022723"/>
    </source>
</evidence>
<comment type="catalytic activity">
    <reaction evidence="15">
        <text>Exonucleolytic cleavage (in the presence of ATP) in either 5'- to 3'- or 3'- to 5'-direction to yield 5'-phosphooligonucleotides.</text>
        <dbReference type="EC" id="3.1.11.5"/>
    </reaction>
</comment>
<evidence type="ECO:0000256" key="14">
    <source>
        <dbReference type="ARBA" id="ARBA00048988"/>
    </source>
</evidence>
<dbReference type="Gene3D" id="3.90.320.10">
    <property type="match status" value="1"/>
</dbReference>
<feature type="domain" description="UvrD-like helicase ATP-binding" evidence="18">
    <location>
        <begin position="1"/>
        <end position="332"/>
    </location>
</feature>
<dbReference type="Gene3D" id="1.10.486.10">
    <property type="entry name" value="PCRA, domain 4"/>
    <property type="match status" value="1"/>
</dbReference>
<sequence>MKPFDLFGPLPAANSTTVLEASAGTGKTFALAALVTRYLAEGHATLDEMLLITFSRAATRELRERVRAQLVEAVEVFNAVETAGAPVEPANDLIAHLLNAAPEELATRARRLRHALADFDSATIATTHQFCQIVLRSLGVAGDGDPDVQLVESLDHLIAEIVDDVYLAHFGQQKVAPPMTRQEALDLARDAVGNPGTAIHPVEAPADSDAAVRLDFVRRVLAEIEPRKRRLRIQGYDDLLSRLADALQEHDAPARTRMRRRWRIVLVDEFQDTDPIQWQVIERAFAGACTLVLIGDPKQAIYAFRGGDIVTYLAAAHSAGDRRTLDTNWRSDKPLVDAVQAVLRGAQLGDADIVVGDVRAHHQTHRLAGAPHNDPFRLRVVGRAQFRKQDDDTIPIADLRLHIAKDLAADIARLLTSGATFDGAALTARDVAVIVQNRWDAAPCRDALAALGISSVYSGDADVFTSAAANDWLCLIEAMEQTHRPALVRAAALTSFFGETGSSLAAGGDALTDRVAETLRDWADRVRRLGVAAVFESANLAGMGRRVLAESGGARRMTDLAHLADLLQDAAHRDGLSLPALAELLRGQRAASTGAERNRRLDSETAAVQIMTYWGSKGLEFPVVYLPFMFNRNIRSADRVLFHDESGQRCLHIGGAGSPGYAEAAARAAAESAGEVLRLAYVALTRAKSQVTAWWAPSWDEVNGGLSRLLRGRRPGEAAVPDRCEAGITDADAYRLFAAWQGAGGPVVEESVVAEVSKLRPISPPEGLAVRTFDRALDSSWRRTSYSALVRSSHQSPVGVSSEPEAVGKDDEVEAPATGSAPDATHPEGVRSPMIDLPGGATFGSLVHAVLETADPLAADLEAELAAHVARHFAWWPVDAEVADIAAALVPVHDTPLGELAADLRLRDIGRGDRLRELEFEIPLAGGDFDPHPDTVTLAQVGDLLAAELGDGDPLRAYADQLRAPALAAATLRGYLSGSIDAVLRVPDPAVGHRFVVVDYKTNRLGEDRRAVADEYNHAQLTAAMLHSDYVLQALLYNVVLHRYLRWRLPDYQPERHLGGVLYLFLRGMCGPDTPVVDGHRTGVFSWRPPARLVLALSDLLDGAAVQR</sequence>
<dbReference type="InterPro" id="IPR038726">
    <property type="entry name" value="PDDEXK_AddAB-type"/>
</dbReference>
<dbReference type="InterPro" id="IPR014016">
    <property type="entry name" value="UvrD-like_ATP-bd"/>
</dbReference>
<dbReference type="InterPro" id="IPR014017">
    <property type="entry name" value="DNA_helicase_UvrD-like_C"/>
</dbReference>
<feature type="region of interest" description="Nuclease activity, interacts with RecD and RecA" evidence="15">
    <location>
        <begin position="780"/>
        <end position="1108"/>
    </location>
</feature>
<keyword evidence="5 15" id="KW-0378">Hydrolase</keyword>
<dbReference type="PROSITE" id="PS51198">
    <property type="entry name" value="UVRD_HELICASE_ATP_BIND"/>
    <property type="match status" value="1"/>
</dbReference>
<feature type="region of interest" description="Disordered" evidence="17">
    <location>
        <begin position="813"/>
        <end position="835"/>
    </location>
</feature>
<dbReference type="EC" id="3.1.11.5" evidence="15"/>
<evidence type="ECO:0000313" key="20">
    <source>
        <dbReference type="EMBL" id="CAJ1586718.1"/>
    </source>
</evidence>
<evidence type="ECO:0000256" key="4">
    <source>
        <dbReference type="ARBA" id="ARBA00022763"/>
    </source>
</evidence>
<feature type="binding site" evidence="15">
    <location>
        <position position="981"/>
    </location>
    <ligand>
        <name>Mg(2+)</name>
        <dbReference type="ChEBI" id="CHEBI:18420"/>
    </ligand>
</feature>
<dbReference type="RefSeq" id="WP_316512622.1">
    <property type="nucleotide sequence ID" value="NZ_OY726395.1"/>
</dbReference>
<keyword evidence="4 15" id="KW-0227">DNA damage</keyword>
<dbReference type="InterPro" id="IPR011335">
    <property type="entry name" value="Restrct_endonuc-II-like"/>
</dbReference>
<keyword evidence="12 15" id="KW-0413">Isomerase</keyword>
<keyword evidence="9 15" id="KW-0460">Magnesium</keyword>
<accession>A0ABM9MJF5</accession>
<evidence type="ECO:0000256" key="11">
    <source>
        <dbReference type="ARBA" id="ARBA00023204"/>
    </source>
</evidence>
<dbReference type="SUPFAM" id="SSF52980">
    <property type="entry name" value="Restriction endonuclease-like"/>
    <property type="match status" value="1"/>
</dbReference>
<dbReference type="SUPFAM" id="SSF52540">
    <property type="entry name" value="P-loop containing nucleoside triphosphate hydrolases"/>
    <property type="match status" value="1"/>
</dbReference>
<dbReference type="Pfam" id="PF13361">
    <property type="entry name" value="UvrD_C"/>
    <property type="match status" value="1"/>
</dbReference>
<dbReference type="InterPro" id="IPR011604">
    <property type="entry name" value="PDDEXK-like_dom_sf"/>
</dbReference>
<evidence type="ECO:0000256" key="1">
    <source>
        <dbReference type="ARBA" id="ARBA00022722"/>
    </source>
</evidence>
<evidence type="ECO:0000256" key="16">
    <source>
        <dbReference type="PROSITE-ProRule" id="PRU00560"/>
    </source>
</evidence>
<evidence type="ECO:0000256" key="13">
    <source>
        <dbReference type="ARBA" id="ARBA00034617"/>
    </source>
</evidence>
<evidence type="ECO:0000256" key="10">
    <source>
        <dbReference type="ARBA" id="ARBA00023125"/>
    </source>
</evidence>
<keyword evidence="6 15" id="KW-0347">Helicase</keyword>
<keyword evidence="10 15" id="KW-0238">DNA-binding</keyword>
<dbReference type="Pfam" id="PF00580">
    <property type="entry name" value="UvrD-helicase"/>
    <property type="match status" value="1"/>
</dbReference>
<evidence type="ECO:0000256" key="5">
    <source>
        <dbReference type="ARBA" id="ARBA00022801"/>
    </source>
</evidence>
<comment type="function">
    <text evidence="15">A helicase/nuclease that prepares dsDNA breaks (DSB) for recombinational DNA repair. Binds to DSBs and unwinds DNA via a highly rapid and processive ATP-dependent bidirectional helicase activity. Unwinds dsDNA until it encounters a Chi (crossover hotspot instigator) sequence from the 3' direction. Cuts ssDNA a few nucleotides 3' to the Chi site. The properties and activities of the enzyme are changed at Chi. The Chi-altered holoenzyme produces a long 3'-ssDNA overhang and facilitates RecA-binding to the ssDNA for homologous DNA recombination and repair. Holoenzyme degrades any linearized DNA that is unable to undergo homologous recombination. In the holoenzyme this subunit contributes ATPase, 3'-5' helicase, exonuclease activity and loads RecA onto ssDNA.</text>
</comment>
<dbReference type="Gene3D" id="3.40.50.300">
    <property type="entry name" value="P-loop containing nucleotide triphosphate hydrolases"/>
    <property type="match status" value="3"/>
</dbReference>
<dbReference type="Pfam" id="PF12705">
    <property type="entry name" value="PDDEXK_1"/>
    <property type="match status" value="1"/>
</dbReference>
<organism evidence="20 21">
    <name type="scientific">[Mycobacterium] wendilense</name>
    <dbReference type="NCBI Taxonomy" id="3064284"/>
    <lineage>
        <taxon>Bacteria</taxon>
        <taxon>Bacillati</taxon>
        <taxon>Actinomycetota</taxon>
        <taxon>Actinomycetes</taxon>
        <taxon>Mycobacteriales</taxon>
        <taxon>Mycobacteriaceae</taxon>
        <taxon>Mycolicibacter</taxon>
    </lineage>
</organism>
<dbReference type="PROSITE" id="PS51217">
    <property type="entry name" value="UVRD_HELICASE_CTER"/>
    <property type="match status" value="1"/>
</dbReference>
<evidence type="ECO:0000256" key="8">
    <source>
        <dbReference type="ARBA" id="ARBA00022840"/>
    </source>
</evidence>
<keyword evidence="8 15" id="KW-0067">ATP-binding</keyword>
<feature type="binding site" evidence="15">
    <location>
        <position position="999"/>
    </location>
    <ligand>
        <name>Mg(2+)</name>
        <dbReference type="ChEBI" id="CHEBI:18420"/>
    </ligand>
</feature>
<gene>
    <name evidence="15" type="primary">recB</name>
    <name evidence="20" type="ORF">MU0050_004420</name>
</gene>
<feature type="active site" description="For nuclease activity" evidence="15">
    <location>
        <position position="999"/>
    </location>
</feature>
<dbReference type="HAMAP" id="MF_01485">
    <property type="entry name" value="RecB"/>
    <property type="match status" value="1"/>
</dbReference>
<keyword evidence="1 15" id="KW-0540">Nuclease</keyword>
<evidence type="ECO:0000256" key="12">
    <source>
        <dbReference type="ARBA" id="ARBA00023235"/>
    </source>
</evidence>
<keyword evidence="11 15" id="KW-0234">DNA repair</keyword>
<dbReference type="Gene3D" id="1.10.3170.10">
    <property type="entry name" value="Recbcd, chain B, domain 2"/>
    <property type="match status" value="2"/>
</dbReference>
<comment type="catalytic activity">
    <reaction evidence="14 15">
        <text>ATP + H2O = ADP + phosphate + H(+)</text>
        <dbReference type="Rhea" id="RHEA:13065"/>
        <dbReference type="ChEBI" id="CHEBI:15377"/>
        <dbReference type="ChEBI" id="CHEBI:15378"/>
        <dbReference type="ChEBI" id="CHEBI:30616"/>
        <dbReference type="ChEBI" id="CHEBI:43474"/>
        <dbReference type="ChEBI" id="CHEBI:456216"/>
        <dbReference type="EC" id="5.6.2.4"/>
    </reaction>
</comment>
<evidence type="ECO:0000256" key="17">
    <source>
        <dbReference type="SAM" id="MobiDB-lite"/>
    </source>
</evidence>
<feature type="domain" description="UvrD-like helicase C-terminal" evidence="19">
    <location>
        <begin position="363"/>
        <end position="618"/>
    </location>
</feature>
<evidence type="ECO:0000256" key="9">
    <source>
        <dbReference type="ARBA" id="ARBA00022842"/>
    </source>
</evidence>
<comment type="miscellaneous">
    <text evidence="15">In the RecBCD complex, RecB has a slow 3'-5' helicase, an exonuclease activity and loads RecA onto ssDNA, RecD has a fast 5'-3' helicase activity, while RecC stimulates the ATPase and processivity of the RecB helicase and contributes to recognition of the Chi site.</text>
</comment>
<feature type="region of interest" description="DNA-binding and helicase activity, interacts with RecC" evidence="15">
    <location>
        <begin position="1"/>
        <end position="753"/>
    </location>
</feature>
<reference evidence="20 21" key="1">
    <citation type="submission" date="2023-08" db="EMBL/GenBank/DDBJ databases">
        <authorList>
            <person name="Folkvardsen B D."/>
            <person name="Norman A."/>
        </authorList>
    </citation>
    <scope>NUCLEOTIDE SEQUENCE [LARGE SCALE GENOMIC DNA]</scope>
    <source>
        <strain evidence="20 21">Mu0050</strain>
    </source>
</reference>
<evidence type="ECO:0000256" key="15">
    <source>
        <dbReference type="HAMAP-Rule" id="MF_01485"/>
    </source>
</evidence>
<evidence type="ECO:0000313" key="21">
    <source>
        <dbReference type="Proteomes" id="UP001190466"/>
    </source>
</evidence>
<evidence type="ECO:0000256" key="3">
    <source>
        <dbReference type="ARBA" id="ARBA00022741"/>
    </source>
</evidence>
<dbReference type="CDD" id="cd22352">
    <property type="entry name" value="RecB_C-like"/>
    <property type="match status" value="1"/>
</dbReference>
<comment type="domain">
    <text evidence="15">The C-terminal domain has nuclease activity and interacts with RecD. It interacts with RecA, facilitating its loading onto ssDNA.</text>
</comment>
<dbReference type="PANTHER" id="PTHR11070">
    <property type="entry name" value="UVRD / RECB / PCRA DNA HELICASE FAMILY MEMBER"/>
    <property type="match status" value="1"/>
</dbReference>
<comment type="similarity">
    <text evidence="15">Belongs to the helicase family. UvrD subfamily.</text>
</comment>
<dbReference type="InterPro" id="IPR027417">
    <property type="entry name" value="P-loop_NTPase"/>
</dbReference>
<comment type="domain">
    <text evidence="15">The N-terminal DNA-binding domain is a ssDNA-dependent ATPase and has ATP-dependent 3'-5' helicase function. This domain interacts with RecC.</text>
</comment>
<keyword evidence="2 15" id="KW-0479">Metal-binding</keyword>
<comment type="cofactor">
    <cofactor evidence="15">
        <name>Mg(2+)</name>
        <dbReference type="ChEBI" id="CHEBI:18420"/>
    </cofactor>
    <text evidence="15">Binds 1 Mg(2+) ion per subunit.</text>
</comment>
<dbReference type="EMBL" id="OY726395">
    <property type="protein sequence ID" value="CAJ1586718.1"/>
    <property type="molecule type" value="Genomic_DNA"/>
</dbReference>
<evidence type="ECO:0000256" key="6">
    <source>
        <dbReference type="ARBA" id="ARBA00022806"/>
    </source>
</evidence>
<comment type="subunit">
    <text evidence="15">Heterotrimer of RecB, RecC and RecD. All subunits contribute to DNA-binding. Interacts with RecA.</text>
</comment>
<evidence type="ECO:0000259" key="19">
    <source>
        <dbReference type="PROSITE" id="PS51217"/>
    </source>
</evidence>
<evidence type="ECO:0000256" key="7">
    <source>
        <dbReference type="ARBA" id="ARBA00022839"/>
    </source>
</evidence>
<name>A0ABM9MJF5_9MYCO</name>
<dbReference type="InterPro" id="IPR000212">
    <property type="entry name" value="DNA_helicase_UvrD/REP"/>
</dbReference>
<keyword evidence="3 15" id="KW-0547">Nucleotide-binding</keyword>